<keyword evidence="6" id="KW-0902">Two-component regulatory system</keyword>
<keyword evidence="3" id="KW-0597">Phosphoprotein</keyword>
<comment type="catalytic activity">
    <reaction evidence="1">
        <text>ATP + protein L-histidine = ADP + protein N-phospho-L-histidine.</text>
        <dbReference type="EC" id="2.7.13.3"/>
    </reaction>
</comment>
<dbReference type="InterPro" id="IPR013655">
    <property type="entry name" value="PAS_fold_3"/>
</dbReference>
<dbReference type="CDD" id="cd00130">
    <property type="entry name" value="PAS"/>
    <property type="match status" value="2"/>
</dbReference>
<dbReference type="InterPro" id="IPR050736">
    <property type="entry name" value="Sensor_HK_Regulatory"/>
</dbReference>
<gene>
    <name evidence="9" type="ORF">O4H49_10525</name>
</gene>
<dbReference type="EC" id="2.7.13.3" evidence="2"/>
<dbReference type="NCBIfam" id="TIGR00229">
    <property type="entry name" value="sensory_box"/>
    <property type="match status" value="2"/>
</dbReference>
<dbReference type="SUPFAM" id="SSF47384">
    <property type="entry name" value="Homodimeric domain of signal transducing histidine kinase"/>
    <property type="match status" value="1"/>
</dbReference>
<proteinExistence type="predicted"/>
<feature type="domain" description="Histidine kinase" evidence="7">
    <location>
        <begin position="287"/>
        <end position="508"/>
    </location>
</feature>
<accession>A0ABT4LJC5</accession>
<dbReference type="EMBL" id="JAPWGY010000003">
    <property type="protein sequence ID" value="MCZ4281213.1"/>
    <property type="molecule type" value="Genomic_DNA"/>
</dbReference>
<dbReference type="SMART" id="SM00091">
    <property type="entry name" value="PAS"/>
    <property type="match status" value="2"/>
</dbReference>
<evidence type="ECO:0000313" key="10">
    <source>
        <dbReference type="Proteomes" id="UP001069802"/>
    </source>
</evidence>
<dbReference type="PANTHER" id="PTHR43711:SF26">
    <property type="entry name" value="SENSOR HISTIDINE KINASE RCSC"/>
    <property type="match status" value="1"/>
</dbReference>
<evidence type="ECO:0000256" key="6">
    <source>
        <dbReference type="ARBA" id="ARBA00023012"/>
    </source>
</evidence>
<dbReference type="Gene3D" id="3.30.450.20">
    <property type="entry name" value="PAS domain"/>
    <property type="match status" value="2"/>
</dbReference>
<reference evidence="9" key="1">
    <citation type="submission" date="2022-12" db="EMBL/GenBank/DDBJ databases">
        <title>Bacterial isolates from different developmental stages of Nematostella vectensis.</title>
        <authorList>
            <person name="Fraune S."/>
        </authorList>
    </citation>
    <scope>NUCLEOTIDE SEQUENCE</scope>
    <source>
        <strain evidence="9">G21630-S1</strain>
    </source>
</reference>
<dbReference type="PRINTS" id="PR00344">
    <property type="entry name" value="BCTRLSENSOR"/>
</dbReference>
<evidence type="ECO:0000313" key="9">
    <source>
        <dbReference type="EMBL" id="MCZ4281213.1"/>
    </source>
</evidence>
<dbReference type="SUPFAM" id="SSF55785">
    <property type="entry name" value="PYP-like sensor domain (PAS domain)"/>
    <property type="match status" value="2"/>
</dbReference>
<dbReference type="PROSITE" id="PS50112">
    <property type="entry name" value="PAS"/>
    <property type="match status" value="1"/>
</dbReference>
<name>A0ABT4LJC5_9PROT</name>
<keyword evidence="10" id="KW-1185">Reference proteome</keyword>
<sequence>MSVSSDGNLKHQTILANCERLVHHSPLGMYSADAEGIFQAANPALMRIFGTDDSDIFYERVIKQGHSIFVDPETRKNFLRQLEQEGEARSKPCQIYKIDGSVQWINESCITLRDSRGKTIAIEGYIEALACAPIHEGSELVPERRFRSIFDQVQNLAVQGYDQNRKVIYWNNASSNLYGYTTDEALGQKLEDLIIPDTLRRSVIKAHNHWLKGGPPIPSGEINLKRKDGKLVPVYSNHVLLTNGQNEQEMYCIDVNLTEVKKVERALRKAKNHAERASRAKTAFLATMSHELRTPLNAIIGFSEAMTQKIYGALGHARYQEYVNDIHASGNHLLRVINDILDLTMIEAGEYYQTPENVDLISTIEHTLRLVQSKNTNHKVTLSTQIQPDCPPIRIDPNSLKQILANLISNAFKFTEYSGNVRVAVNYSEKNGYTIRIEDNGIGMNKAEIEQAFRPFAQIDDSLGRKYGGIGLGLPLSKSLVEISGGALQLKSNPGQGTNVVLRFPENLAVNPNDRKLQKYLR</sequence>
<dbReference type="SMART" id="SM00388">
    <property type="entry name" value="HisKA"/>
    <property type="match status" value="1"/>
</dbReference>
<dbReference type="CDD" id="cd16922">
    <property type="entry name" value="HATPase_EvgS-ArcB-TorS-like"/>
    <property type="match status" value="1"/>
</dbReference>
<dbReference type="CDD" id="cd00082">
    <property type="entry name" value="HisKA"/>
    <property type="match status" value="1"/>
</dbReference>
<dbReference type="PANTHER" id="PTHR43711">
    <property type="entry name" value="TWO-COMPONENT HISTIDINE KINASE"/>
    <property type="match status" value="1"/>
</dbReference>
<dbReference type="GO" id="GO:0005524">
    <property type="term" value="F:ATP binding"/>
    <property type="evidence" value="ECO:0007669"/>
    <property type="project" value="UniProtKB-KW"/>
</dbReference>
<dbReference type="InterPro" id="IPR004358">
    <property type="entry name" value="Sig_transdc_His_kin-like_C"/>
</dbReference>
<evidence type="ECO:0000256" key="5">
    <source>
        <dbReference type="ARBA" id="ARBA00022777"/>
    </source>
</evidence>
<dbReference type="Gene3D" id="1.10.287.130">
    <property type="match status" value="1"/>
</dbReference>
<dbReference type="InterPro" id="IPR036097">
    <property type="entry name" value="HisK_dim/P_sf"/>
</dbReference>
<evidence type="ECO:0000256" key="2">
    <source>
        <dbReference type="ARBA" id="ARBA00012438"/>
    </source>
</evidence>
<dbReference type="Pfam" id="PF00512">
    <property type="entry name" value="HisKA"/>
    <property type="match status" value="1"/>
</dbReference>
<dbReference type="InterPro" id="IPR003594">
    <property type="entry name" value="HATPase_dom"/>
</dbReference>
<evidence type="ECO:0000259" key="7">
    <source>
        <dbReference type="PROSITE" id="PS50109"/>
    </source>
</evidence>
<dbReference type="RefSeq" id="WP_269423381.1">
    <property type="nucleotide sequence ID" value="NZ_JAPWGY010000003.1"/>
</dbReference>
<evidence type="ECO:0000256" key="3">
    <source>
        <dbReference type="ARBA" id="ARBA00022553"/>
    </source>
</evidence>
<dbReference type="SMART" id="SM00387">
    <property type="entry name" value="HATPase_c"/>
    <property type="match status" value="1"/>
</dbReference>
<dbReference type="Pfam" id="PF02518">
    <property type="entry name" value="HATPase_c"/>
    <property type="match status" value="1"/>
</dbReference>
<dbReference type="InterPro" id="IPR005467">
    <property type="entry name" value="His_kinase_dom"/>
</dbReference>
<keyword evidence="4" id="KW-0808">Transferase</keyword>
<dbReference type="InterPro" id="IPR035965">
    <property type="entry name" value="PAS-like_dom_sf"/>
</dbReference>
<protein>
    <recommendedName>
        <fullName evidence="2">histidine kinase</fullName>
        <ecNumber evidence="2">2.7.13.3</ecNumber>
    </recommendedName>
</protein>
<dbReference type="Gene3D" id="3.30.565.10">
    <property type="entry name" value="Histidine kinase-like ATPase, C-terminal domain"/>
    <property type="match status" value="1"/>
</dbReference>
<comment type="caution">
    <text evidence="9">The sequence shown here is derived from an EMBL/GenBank/DDBJ whole genome shotgun (WGS) entry which is preliminary data.</text>
</comment>
<dbReference type="Proteomes" id="UP001069802">
    <property type="component" value="Unassembled WGS sequence"/>
</dbReference>
<keyword evidence="9" id="KW-0547">Nucleotide-binding</keyword>
<dbReference type="SUPFAM" id="SSF55874">
    <property type="entry name" value="ATPase domain of HSP90 chaperone/DNA topoisomerase II/histidine kinase"/>
    <property type="match status" value="1"/>
</dbReference>
<evidence type="ECO:0000256" key="1">
    <source>
        <dbReference type="ARBA" id="ARBA00000085"/>
    </source>
</evidence>
<organism evidence="9 10">
    <name type="scientific">Kiloniella laminariae</name>
    <dbReference type="NCBI Taxonomy" id="454162"/>
    <lineage>
        <taxon>Bacteria</taxon>
        <taxon>Pseudomonadati</taxon>
        <taxon>Pseudomonadota</taxon>
        <taxon>Alphaproteobacteria</taxon>
        <taxon>Rhodospirillales</taxon>
        <taxon>Kiloniellaceae</taxon>
        <taxon>Kiloniella</taxon>
    </lineage>
</organism>
<keyword evidence="5" id="KW-0418">Kinase</keyword>
<evidence type="ECO:0000256" key="4">
    <source>
        <dbReference type="ARBA" id="ARBA00022679"/>
    </source>
</evidence>
<keyword evidence="9" id="KW-0067">ATP-binding</keyword>
<dbReference type="PROSITE" id="PS50109">
    <property type="entry name" value="HIS_KIN"/>
    <property type="match status" value="1"/>
</dbReference>
<dbReference type="InterPro" id="IPR000014">
    <property type="entry name" value="PAS"/>
</dbReference>
<dbReference type="Pfam" id="PF13426">
    <property type="entry name" value="PAS_9"/>
    <property type="match status" value="1"/>
</dbReference>
<dbReference type="Pfam" id="PF08447">
    <property type="entry name" value="PAS_3"/>
    <property type="match status" value="1"/>
</dbReference>
<dbReference type="InterPro" id="IPR003661">
    <property type="entry name" value="HisK_dim/P_dom"/>
</dbReference>
<evidence type="ECO:0000259" key="8">
    <source>
        <dbReference type="PROSITE" id="PS50112"/>
    </source>
</evidence>
<dbReference type="InterPro" id="IPR036890">
    <property type="entry name" value="HATPase_C_sf"/>
</dbReference>
<feature type="domain" description="PAS" evidence="8">
    <location>
        <begin position="142"/>
        <end position="197"/>
    </location>
</feature>